<evidence type="ECO:0000256" key="1">
    <source>
        <dbReference type="ARBA" id="ARBA00004141"/>
    </source>
</evidence>
<reference evidence="9" key="1">
    <citation type="submission" date="2016-03" db="EMBL/GenBank/DDBJ databases">
        <authorList>
            <person name="Guldener U."/>
        </authorList>
    </citation>
    <scope>NUCLEOTIDE SEQUENCE [LARGE SCALE GENOMIC DNA]</scope>
</reference>
<keyword evidence="2" id="KW-0813">Transport</keyword>
<feature type="transmembrane region" description="Helical" evidence="7">
    <location>
        <begin position="453"/>
        <end position="474"/>
    </location>
</feature>
<proteinExistence type="predicted"/>
<evidence type="ECO:0000256" key="7">
    <source>
        <dbReference type="SAM" id="Phobius"/>
    </source>
</evidence>
<accession>A0A1E1LZV4</accession>
<evidence type="ECO:0000256" key="6">
    <source>
        <dbReference type="SAM" id="MobiDB-lite"/>
    </source>
</evidence>
<dbReference type="SUPFAM" id="SSF103473">
    <property type="entry name" value="MFS general substrate transporter"/>
    <property type="match status" value="1"/>
</dbReference>
<feature type="transmembrane region" description="Helical" evidence="7">
    <location>
        <begin position="107"/>
        <end position="125"/>
    </location>
</feature>
<comment type="subcellular location">
    <subcellularLocation>
        <location evidence="1">Membrane</location>
        <topology evidence="1">Multi-pass membrane protein</topology>
    </subcellularLocation>
</comment>
<evidence type="ECO:0000313" key="9">
    <source>
        <dbReference type="Proteomes" id="UP000177625"/>
    </source>
</evidence>
<dbReference type="InterPro" id="IPR036259">
    <property type="entry name" value="MFS_trans_sf"/>
</dbReference>
<dbReference type="GO" id="GO:0022857">
    <property type="term" value="F:transmembrane transporter activity"/>
    <property type="evidence" value="ECO:0007669"/>
    <property type="project" value="InterPro"/>
</dbReference>
<protein>
    <recommendedName>
        <fullName evidence="10">Major facilitator superfamily (MFS) profile domain-containing protein</fullName>
    </recommendedName>
</protein>
<feature type="transmembrane region" description="Helical" evidence="7">
    <location>
        <begin position="35"/>
        <end position="66"/>
    </location>
</feature>
<feature type="transmembrane region" description="Helical" evidence="7">
    <location>
        <begin position="78"/>
        <end position="95"/>
    </location>
</feature>
<dbReference type="GO" id="GO:0016020">
    <property type="term" value="C:membrane"/>
    <property type="evidence" value="ECO:0007669"/>
    <property type="project" value="UniProtKB-SubCell"/>
</dbReference>
<feature type="compositionally biased region" description="Polar residues" evidence="6">
    <location>
        <begin position="1"/>
        <end position="15"/>
    </location>
</feature>
<gene>
    <name evidence="8" type="ORF">RSE6_02265</name>
</gene>
<dbReference type="PANTHER" id="PTHR23511">
    <property type="entry name" value="SYNAPTIC VESICLE GLYCOPROTEIN 2"/>
    <property type="match status" value="1"/>
</dbReference>
<keyword evidence="4 7" id="KW-1133">Transmembrane helix</keyword>
<dbReference type="EMBL" id="FJVC01000092">
    <property type="protein sequence ID" value="CZT42391.1"/>
    <property type="molecule type" value="Genomic_DNA"/>
</dbReference>
<evidence type="ECO:0000256" key="5">
    <source>
        <dbReference type="ARBA" id="ARBA00023136"/>
    </source>
</evidence>
<feature type="region of interest" description="Disordered" evidence="6">
    <location>
        <begin position="1"/>
        <end position="21"/>
    </location>
</feature>
<evidence type="ECO:0000256" key="2">
    <source>
        <dbReference type="ARBA" id="ARBA00022448"/>
    </source>
</evidence>
<evidence type="ECO:0000256" key="3">
    <source>
        <dbReference type="ARBA" id="ARBA00022692"/>
    </source>
</evidence>
<feature type="transmembrane region" description="Helical" evidence="7">
    <location>
        <begin position="223"/>
        <end position="244"/>
    </location>
</feature>
<dbReference type="Proteomes" id="UP000177625">
    <property type="component" value="Unassembled WGS sequence"/>
</dbReference>
<keyword evidence="5 7" id="KW-0472">Membrane</keyword>
<evidence type="ECO:0008006" key="10">
    <source>
        <dbReference type="Google" id="ProtNLM"/>
    </source>
</evidence>
<name>A0A1E1LZV4_RHYSE</name>
<dbReference type="Gene3D" id="1.20.1250.20">
    <property type="entry name" value="MFS general substrate transporter like domains"/>
    <property type="match status" value="2"/>
</dbReference>
<feature type="transmembrane region" description="Helical" evidence="7">
    <location>
        <begin position="480"/>
        <end position="499"/>
    </location>
</feature>
<evidence type="ECO:0000256" key="4">
    <source>
        <dbReference type="ARBA" id="ARBA00022989"/>
    </source>
</evidence>
<keyword evidence="3 7" id="KW-0812">Transmembrane</keyword>
<dbReference type="PANTHER" id="PTHR23511:SF34">
    <property type="entry name" value="SYNAPTIC VESICLE GLYCOPROTEIN 2"/>
    <property type="match status" value="1"/>
</dbReference>
<dbReference type="InterPro" id="IPR005828">
    <property type="entry name" value="MFS_sugar_transport-like"/>
</dbReference>
<dbReference type="Pfam" id="PF00083">
    <property type="entry name" value="Sugar_tr"/>
    <property type="match status" value="1"/>
</dbReference>
<sequence length="545" mass="59459">MSTRISPENQIPHQANQEERQTRSYEEIDGHGFSWHIWAVAGFGFFADSYCLFSGILVLPWIALIYSSNGNFDNRDKLNMNIILLVGNIFGQLHFGRFADVSGRLKTYSWDLILVLFVAVFLAEISTGSNNSMSIRGWLCFWSFFVGVGTGAGRTLSAVVTAEFAPAESRARTMAGVFLMQPLGRLTSAAMSLLMLETLGNPRGLALEKAKANARVATVDSTWRFVVGVGSIPALIALCLCLTVSESHQSTLDVNENGPFSEQPTRANIDESISELSVVTSNDRRLSEDDSEALGNEAISRRFQDTTVVGAIHSGAESNFSSAGTNAIQESPSVASNASSIHDTEMIQIRLSMSPQVMETQNEQLVQRSLYSGMKQYFWAQGNWRYLAGISACSLLFEVAYSGLGANDPLVLAQFWSSHLPTNSTSRLVDWGDPSQPYTSIYQTLKQDAIHSIIVVSAGSMAGSIALILSIDYISRKKLFVSSFLGLAFLFAIAGGCLFKTPPTNLQALKTTLYILTQILSNIGPNALNFIFDVLWCYNCLGVGP</sequence>
<keyword evidence="9" id="KW-1185">Reference proteome</keyword>
<organism evidence="8 9">
    <name type="scientific">Rhynchosporium secalis</name>
    <name type="common">Barley scald fungus</name>
    <dbReference type="NCBI Taxonomy" id="38038"/>
    <lineage>
        <taxon>Eukaryota</taxon>
        <taxon>Fungi</taxon>
        <taxon>Dikarya</taxon>
        <taxon>Ascomycota</taxon>
        <taxon>Pezizomycotina</taxon>
        <taxon>Leotiomycetes</taxon>
        <taxon>Helotiales</taxon>
        <taxon>Ploettnerulaceae</taxon>
        <taxon>Rhynchosporium</taxon>
    </lineage>
</organism>
<feature type="transmembrane region" description="Helical" evidence="7">
    <location>
        <begin position="137"/>
        <end position="156"/>
    </location>
</feature>
<dbReference type="AlphaFoldDB" id="A0A1E1LZV4"/>
<evidence type="ECO:0000313" key="8">
    <source>
        <dbReference type="EMBL" id="CZT42391.1"/>
    </source>
</evidence>